<feature type="transmembrane region" description="Helical" evidence="2">
    <location>
        <begin position="146"/>
        <end position="165"/>
    </location>
</feature>
<dbReference type="PANTHER" id="PTHR35395:SF1">
    <property type="entry name" value="DUF6536 DOMAIN-CONTAINING PROTEIN"/>
    <property type="match status" value="1"/>
</dbReference>
<keyword evidence="5" id="KW-1185">Reference proteome</keyword>
<protein>
    <recommendedName>
        <fullName evidence="3">DUF6536 domain-containing protein</fullName>
    </recommendedName>
</protein>
<organism evidence="4 5">
    <name type="scientific">Oleoguttula mirabilis</name>
    <dbReference type="NCBI Taxonomy" id="1507867"/>
    <lineage>
        <taxon>Eukaryota</taxon>
        <taxon>Fungi</taxon>
        <taxon>Dikarya</taxon>
        <taxon>Ascomycota</taxon>
        <taxon>Pezizomycotina</taxon>
        <taxon>Dothideomycetes</taxon>
        <taxon>Dothideomycetidae</taxon>
        <taxon>Mycosphaerellales</taxon>
        <taxon>Teratosphaeriaceae</taxon>
        <taxon>Oleoguttula</taxon>
    </lineage>
</organism>
<dbReference type="PANTHER" id="PTHR35395">
    <property type="entry name" value="DUF6536 DOMAIN-CONTAINING PROTEIN"/>
    <property type="match status" value="1"/>
</dbReference>
<comment type="caution">
    <text evidence="4">The sequence shown here is derived from an EMBL/GenBank/DDBJ whole genome shotgun (WGS) entry which is preliminary data.</text>
</comment>
<evidence type="ECO:0000313" key="4">
    <source>
        <dbReference type="EMBL" id="KAK4550052.1"/>
    </source>
</evidence>
<feature type="transmembrane region" description="Helical" evidence="2">
    <location>
        <begin position="678"/>
        <end position="702"/>
    </location>
</feature>
<feature type="compositionally biased region" description="Polar residues" evidence="1">
    <location>
        <begin position="1"/>
        <end position="12"/>
    </location>
</feature>
<name>A0AAV9JWC1_9PEZI</name>
<keyword evidence="2" id="KW-1133">Transmembrane helix</keyword>
<feature type="transmembrane region" description="Helical" evidence="2">
    <location>
        <begin position="211"/>
        <end position="228"/>
    </location>
</feature>
<dbReference type="EMBL" id="JAVFHQ010000002">
    <property type="protein sequence ID" value="KAK4550052.1"/>
    <property type="molecule type" value="Genomic_DNA"/>
</dbReference>
<reference evidence="4 5" key="1">
    <citation type="submission" date="2021-11" db="EMBL/GenBank/DDBJ databases">
        <title>Black yeast isolated from Biological Soil Crust.</title>
        <authorList>
            <person name="Kurbessoian T."/>
        </authorList>
    </citation>
    <scope>NUCLEOTIDE SEQUENCE [LARGE SCALE GENOMIC DNA]</scope>
    <source>
        <strain evidence="4 5">CCFEE 5522</strain>
    </source>
</reference>
<keyword evidence="2" id="KW-0472">Membrane</keyword>
<dbReference type="AlphaFoldDB" id="A0AAV9JWC1"/>
<accession>A0AAV9JWC1</accession>
<feature type="transmembrane region" description="Helical" evidence="2">
    <location>
        <begin position="582"/>
        <end position="604"/>
    </location>
</feature>
<evidence type="ECO:0000259" key="3">
    <source>
        <dbReference type="Pfam" id="PF20163"/>
    </source>
</evidence>
<feature type="transmembrane region" description="Helical" evidence="2">
    <location>
        <begin position="407"/>
        <end position="431"/>
    </location>
</feature>
<gene>
    <name evidence="4" type="ORF">LTR36_003019</name>
</gene>
<sequence>MADSPFSSSAANRPSDPYDGRDYEVELSALPRSRAPSYVSKNSFWQGNDDEDESLMRRDRTTSYSDGLKGGNATTRVVSVASQTPTTKSNREQKRKTQGWRFGVKISAWTALTVFLLNLTLTIYGASTYTMLDGVGTAFSGSCDTVNSWTTWLHILINALSSILLSASNYTMQCLCSPTRQEVDKAHARGDWMDIGVASMRNIFKISWRRSLLWWLLALSSVPIHLLYNSAIFKSLDANEYQVAVVNTDFLKGDDFAAWYAYPGDPAYADYAEPLTSSEYAALRTIQQTFSADLNNATAVQNLTNSECIAAYGTSFVSGRDHVLAITSAQGNQTNNTMFYTTENIYNLDAGSDELPSYFWICIDLADSDTDCDVTAARRNASDWTVNGKKIEYCLSRVMPSRCKLQFSIHILLTVIIMNACKSISMFMTLWREKDATLVTVGDAMSSFLDTPDELTKGRCLMAKVDVHKGPLRWRLREVSNRPNTQPLPITYYAPLRRRWFAAASVKRWCITLGLCLAGLITGAALLGVGVAAISSYLSSGQSVFSLGFGSVDSRALIDAGLPQGGSSGLVSAVLLANLPQAIVSFLYLTYNGLFTCMLLCHEYSKYAMDSRRKPLRVTSPRGQQRSTYYLQLPYTYSIPLIITSGTLHWLISQSIFLARISVYNNGENTAADDVSEVGYSCLPILSVILLGSFMLIAALGFGFRKFASHIPVAGSCSVALAAAAHRPKDDVDAAFLPVRWGDVHSEGSDEVGHCCFTSEEVHELIPGRLYAGLDPPLTTSNDLDEHGHQRRARVQRELID</sequence>
<dbReference type="Proteomes" id="UP001324427">
    <property type="component" value="Unassembled WGS sequence"/>
</dbReference>
<evidence type="ECO:0000313" key="5">
    <source>
        <dbReference type="Proteomes" id="UP001324427"/>
    </source>
</evidence>
<feature type="region of interest" description="Disordered" evidence="1">
    <location>
        <begin position="780"/>
        <end position="801"/>
    </location>
</feature>
<proteinExistence type="predicted"/>
<feature type="domain" description="DUF6536" evidence="3">
    <location>
        <begin position="100"/>
        <end position="251"/>
    </location>
</feature>
<evidence type="ECO:0000256" key="1">
    <source>
        <dbReference type="SAM" id="MobiDB-lite"/>
    </source>
</evidence>
<dbReference type="Pfam" id="PF20163">
    <property type="entry name" value="DUF6536"/>
    <property type="match status" value="1"/>
</dbReference>
<keyword evidence="2" id="KW-0812">Transmembrane</keyword>
<feature type="region of interest" description="Disordered" evidence="1">
    <location>
        <begin position="1"/>
        <end position="24"/>
    </location>
</feature>
<feature type="transmembrane region" description="Helical" evidence="2">
    <location>
        <begin position="102"/>
        <end position="126"/>
    </location>
</feature>
<dbReference type="InterPro" id="IPR046623">
    <property type="entry name" value="DUF6536"/>
</dbReference>
<feature type="region of interest" description="Disordered" evidence="1">
    <location>
        <begin position="39"/>
        <end position="72"/>
    </location>
</feature>
<evidence type="ECO:0000256" key="2">
    <source>
        <dbReference type="SAM" id="Phobius"/>
    </source>
</evidence>
<feature type="transmembrane region" description="Helical" evidence="2">
    <location>
        <begin position="509"/>
        <end position="538"/>
    </location>
</feature>
<feature type="transmembrane region" description="Helical" evidence="2">
    <location>
        <begin position="635"/>
        <end position="658"/>
    </location>
</feature>